<feature type="transmembrane region" description="Helical" evidence="6">
    <location>
        <begin position="440"/>
        <end position="461"/>
    </location>
</feature>
<protein>
    <submittedName>
        <fullName evidence="8">MFS transporter</fullName>
    </submittedName>
</protein>
<dbReference type="Gene3D" id="1.20.1250.20">
    <property type="entry name" value="MFS general substrate transporter like domains"/>
    <property type="match status" value="1"/>
</dbReference>
<feature type="transmembrane region" description="Helical" evidence="6">
    <location>
        <begin position="142"/>
        <end position="163"/>
    </location>
</feature>
<feature type="transmembrane region" description="Helical" evidence="6">
    <location>
        <begin position="118"/>
        <end position="136"/>
    </location>
</feature>
<keyword evidence="5 6" id="KW-0472">Membrane</keyword>
<proteinExistence type="predicted"/>
<dbReference type="InterPro" id="IPR020846">
    <property type="entry name" value="MFS_dom"/>
</dbReference>
<dbReference type="HOGENOM" id="CLU_001265_0_5_1"/>
<feature type="transmembrane region" description="Helical" evidence="6">
    <location>
        <begin position="311"/>
        <end position="335"/>
    </location>
</feature>
<keyword evidence="4 6" id="KW-1133">Transmembrane helix</keyword>
<dbReference type="InterPro" id="IPR036259">
    <property type="entry name" value="MFS_trans_sf"/>
</dbReference>
<evidence type="ECO:0000313" key="8">
    <source>
        <dbReference type="EMBL" id="EXU95966.1"/>
    </source>
</evidence>
<evidence type="ECO:0000259" key="7">
    <source>
        <dbReference type="PROSITE" id="PS50850"/>
    </source>
</evidence>
<dbReference type="OrthoDB" id="6730379at2759"/>
<reference evidence="8 9" key="1">
    <citation type="submission" date="2014-02" db="EMBL/GenBank/DDBJ databases">
        <title>The genome sequence of the entomopathogenic fungus Metarhizium robertsii ARSEF 2575.</title>
        <authorList>
            <person name="Giuliano Garisto Donzelli B."/>
            <person name="Roe B.A."/>
            <person name="Macmil S.L."/>
            <person name="Krasnoff S.B."/>
            <person name="Gibson D.M."/>
        </authorList>
    </citation>
    <scope>NUCLEOTIDE SEQUENCE [LARGE SCALE GENOMIC DNA]</scope>
    <source>
        <strain evidence="8 9">ARSEF 2575</strain>
    </source>
</reference>
<organism evidence="8 9">
    <name type="scientific">Metarhizium robertsii</name>
    <dbReference type="NCBI Taxonomy" id="568076"/>
    <lineage>
        <taxon>Eukaryota</taxon>
        <taxon>Fungi</taxon>
        <taxon>Dikarya</taxon>
        <taxon>Ascomycota</taxon>
        <taxon>Pezizomycotina</taxon>
        <taxon>Sordariomycetes</taxon>
        <taxon>Hypocreomycetidae</taxon>
        <taxon>Hypocreales</taxon>
        <taxon>Clavicipitaceae</taxon>
        <taxon>Metarhizium</taxon>
    </lineage>
</organism>
<evidence type="ECO:0000256" key="3">
    <source>
        <dbReference type="ARBA" id="ARBA00022692"/>
    </source>
</evidence>
<feature type="transmembrane region" description="Helical" evidence="6">
    <location>
        <begin position="206"/>
        <end position="227"/>
    </location>
</feature>
<sequence>MATATEKTEREGSTMHAEETKTHEVYDEVLSPEEDKRLLRKIDMCLLPVMGLSYMFQFLDKTALNSTAILGLREDLHLTGEEYSWSSGIYYFGYLAASYPAAVLMVRWHVGKLISASVLVWGIVLILTAVCFNPAGLLAERFFLGFTEAAIGPGLTVVVAMWYKRAEQPLRHAAWYLGNTFAGIFGGLLANAIGHIDSIAPWKVCIAVFLIFGGLTIAWSFVLLFTLPDTPGKAWFLNRIDREKALVRVKENMTGIKNNEFKWSQCLEALLDIKSWFVVAMQIANSIPNGAVTTFSAIIIRAFGFSTMNTLLLTSINYVLQLFLVLTATIGSSYFNNSRTYWMAGNLAIAVTGAIMVRQLPVDMKWGRLAGICMAGGYAANFPLIMSLMSGNFGGFTKKTTVNAMLAFHNIKSFMAYCTGNIIGPQLFFAWQAPTYTSGFLALIICLAFGFCLCFMLRAYLIWENHRRDKTTSTAEVAEFNETQDTMINLMDKTDKEIPQFRYVY</sequence>
<keyword evidence="2" id="KW-0813">Transport</keyword>
<dbReference type="EMBL" id="JELW01000059">
    <property type="protein sequence ID" value="EXU95966.1"/>
    <property type="molecule type" value="Genomic_DNA"/>
</dbReference>
<dbReference type="InterPro" id="IPR011701">
    <property type="entry name" value="MFS"/>
</dbReference>
<keyword evidence="3 6" id="KW-0812">Transmembrane</keyword>
<accession>A0A014QT05</accession>
<evidence type="ECO:0000256" key="4">
    <source>
        <dbReference type="ARBA" id="ARBA00022989"/>
    </source>
</evidence>
<evidence type="ECO:0000256" key="5">
    <source>
        <dbReference type="ARBA" id="ARBA00023136"/>
    </source>
</evidence>
<feature type="domain" description="Major facilitator superfamily (MFS) profile" evidence="7">
    <location>
        <begin position="46"/>
        <end position="505"/>
    </location>
</feature>
<dbReference type="PANTHER" id="PTHR43791:SF103">
    <property type="entry name" value="MAJOR FACILITATOR SUPERFAMILY (MFS) PROFILE DOMAIN-CONTAINING PROTEIN-RELATED"/>
    <property type="match status" value="1"/>
</dbReference>
<comment type="subcellular location">
    <subcellularLocation>
        <location evidence="1">Membrane</location>
        <topology evidence="1">Multi-pass membrane protein</topology>
    </subcellularLocation>
</comment>
<name>A0A014QT05_9HYPO</name>
<evidence type="ECO:0000313" key="9">
    <source>
        <dbReference type="Proteomes" id="UP000030151"/>
    </source>
</evidence>
<evidence type="ECO:0000256" key="2">
    <source>
        <dbReference type="ARBA" id="ARBA00022448"/>
    </source>
</evidence>
<dbReference type="SUPFAM" id="SSF103473">
    <property type="entry name" value="MFS general substrate transporter"/>
    <property type="match status" value="1"/>
</dbReference>
<comment type="caution">
    <text evidence="8">The sequence shown here is derived from an EMBL/GenBank/DDBJ whole genome shotgun (WGS) entry which is preliminary data.</text>
</comment>
<evidence type="ECO:0000256" key="1">
    <source>
        <dbReference type="ARBA" id="ARBA00004141"/>
    </source>
</evidence>
<dbReference type="GO" id="GO:0022857">
    <property type="term" value="F:transmembrane transporter activity"/>
    <property type="evidence" value="ECO:0007669"/>
    <property type="project" value="InterPro"/>
</dbReference>
<dbReference type="Pfam" id="PF07690">
    <property type="entry name" value="MFS_1"/>
    <property type="match status" value="1"/>
</dbReference>
<feature type="transmembrane region" description="Helical" evidence="6">
    <location>
        <begin position="341"/>
        <end position="357"/>
    </location>
</feature>
<dbReference type="GO" id="GO:0016020">
    <property type="term" value="C:membrane"/>
    <property type="evidence" value="ECO:0007669"/>
    <property type="project" value="UniProtKB-SubCell"/>
</dbReference>
<dbReference type="PROSITE" id="PS50850">
    <property type="entry name" value="MFS"/>
    <property type="match status" value="1"/>
</dbReference>
<feature type="transmembrane region" description="Helical" evidence="6">
    <location>
        <begin position="369"/>
        <end position="389"/>
    </location>
</feature>
<gene>
    <name evidence="8" type="ORF">X797_010971</name>
</gene>
<evidence type="ECO:0000256" key="6">
    <source>
        <dbReference type="SAM" id="Phobius"/>
    </source>
</evidence>
<dbReference type="Proteomes" id="UP000030151">
    <property type="component" value="Unassembled WGS sequence"/>
</dbReference>
<dbReference type="AlphaFoldDB" id="A0A014QT05"/>
<feature type="transmembrane region" description="Helical" evidence="6">
    <location>
        <begin position="175"/>
        <end position="194"/>
    </location>
</feature>
<dbReference type="PANTHER" id="PTHR43791">
    <property type="entry name" value="PERMEASE-RELATED"/>
    <property type="match status" value="1"/>
</dbReference>
<feature type="transmembrane region" description="Helical" evidence="6">
    <location>
        <begin position="88"/>
        <end position="106"/>
    </location>
</feature>